<proteinExistence type="predicted"/>
<evidence type="ECO:0000313" key="2">
    <source>
        <dbReference type="Proteomes" id="UP000814140"/>
    </source>
</evidence>
<reference evidence="1" key="2">
    <citation type="journal article" date="2022" name="New Phytol.">
        <title>Evolutionary transition to the ectomycorrhizal habit in the genomes of a hyperdiverse lineage of mushroom-forming fungi.</title>
        <authorList>
            <person name="Looney B."/>
            <person name="Miyauchi S."/>
            <person name="Morin E."/>
            <person name="Drula E."/>
            <person name="Courty P.E."/>
            <person name="Kohler A."/>
            <person name="Kuo A."/>
            <person name="LaButti K."/>
            <person name="Pangilinan J."/>
            <person name="Lipzen A."/>
            <person name="Riley R."/>
            <person name="Andreopoulos W."/>
            <person name="He G."/>
            <person name="Johnson J."/>
            <person name="Nolan M."/>
            <person name="Tritt A."/>
            <person name="Barry K.W."/>
            <person name="Grigoriev I.V."/>
            <person name="Nagy L.G."/>
            <person name="Hibbett D."/>
            <person name="Henrissat B."/>
            <person name="Matheny P.B."/>
            <person name="Labbe J."/>
            <person name="Martin F.M."/>
        </authorList>
    </citation>
    <scope>NUCLEOTIDE SEQUENCE</scope>
    <source>
        <strain evidence="1">HHB10654</strain>
    </source>
</reference>
<gene>
    <name evidence="1" type="ORF">BV25DRAFT_1777722</name>
</gene>
<feature type="non-terminal residue" evidence="1">
    <location>
        <position position="1"/>
    </location>
</feature>
<dbReference type="Proteomes" id="UP000814140">
    <property type="component" value="Unassembled WGS sequence"/>
</dbReference>
<keyword evidence="2" id="KW-1185">Reference proteome</keyword>
<name>A0ACB8SJG8_9AGAM</name>
<organism evidence="1 2">
    <name type="scientific">Artomyces pyxidatus</name>
    <dbReference type="NCBI Taxonomy" id="48021"/>
    <lineage>
        <taxon>Eukaryota</taxon>
        <taxon>Fungi</taxon>
        <taxon>Dikarya</taxon>
        <taxon>Basidiomycota</taxon>
        <taxon>Agaricomycotina</taxon>
        <taxon>Agaricomycetes</taxon>
        <taxon>Russulales</taxon>
        <taxon>Auriscalpiaceae</taxon>
        <taxon>Artomyces</taxon>
    </lineage>
</organism>
<feature type="non-terminal residue" evidence="1">
    <location>
        <position position="119"/>
    </location>
</feature>
<comment type="caution">
    <text evidence="1">The sequence shown here is derived from an EMBL/GenBank/DDBJ whole genome shotgun (WGS) entry which is preliminary data.</text>
</comment>
<reference evidence="1" key="1">
    <citation type="submission" date="2021-03" db="EMBL/GenBank/DDBJ databases">
        <authorList>
            <consortium name="DOE Joint Genome Institute"/>
            <person name="Ahrendt S."/>
            <person name="Looney B.P."/>
            <person name="Miyauchi S."/>
            <person name="Morin E."/>
            <person name="Drula E."/>
            <person name="Courty P.E."/>
            <person name="Chicoki N."/>
            <person name="Fauchery L."/>
            <person name="Kohler A."/>
            <person name="Kuo A."/>
            <person name="Labutti K."/>
            <person name="Pangilinan J."/>
            <person name="Lipzen A."/>
            <person name="Riley R."/>
            <person name="Andreopoulos W."/>
            <person name="He G."/>
            <person name="Johnson J."/>
            <person name="Barry K.W."/>
            <person name="Grigoriev I.V."/>
            <person name="Nagy L."/>
            <person name="Hibbett D."/>
            <person name="Henrissat B."/>
            <person name="Matheny P.B."/>
            <person name="Labbe J."/>
            <person name="Martin F."/>
        </authorList>
    </citation>
    <scope>NUCLEOTIDE SEQUENCE</scope>
    <source>
        <strain evidence="1">HHB10654</strain>
    </source>
</reference>
<protein>
    <submittedName>
        <fullName evidence="1">Uncharacterized protein</fullName>
    </submittedName>
</protein>
<dbReference type="EMBL" id="MU277261">
    <property type="protein sequence ID" value="KAI0056585.1"/>
    <property type="molecule type" value="Genomic_DNA"/>
</dbReference>
<accession>A0ACB8SJG8</accession>
<sequence>PKTAEMADPTIYPSSRLRELLDVGTLPEELKEQAWEMLERRIDAFGFDGRLGQLDAKVRIRLKEDQEPISVPMHGASPLKREVIEQQVGAWFEQGVIEPSISPWSAPVVIAYRNGKARF</sequence>
<evidence type="ECO:0000313" key="1">
    <source>
        <dbReference type="EMBL" id="KAI0056585.1"/>
    </source>
</evidence>